<dbReference type="SMART" id="SM00487">
    <property type="entry name" value="DEXDc"/>
    <property type="match status" value="1"/>
</dbReference>
<feature type="domain" description="DEAD-box RNA helicase Q" evidence="9">
    <location>
        <begin position="23"/>
        <end position="51"/>
    </location>
</feature>
<dbReference type="OMA" id="IAAETRW"/>
<keyword evidence="4 10" id="KW-0347">Helicase</keyword>
<evidence type="ECO:0000256" key="5">
    <source>
        <dbReference type="ARBA" id="ARBA00022840"/>
    </source>
</evidence>
<dbReference type="CDD" id="cd18787">
    <property type="entry name" value="SF2_C_DEAD"/>
    <property type="match status" value="1"/>
</dbReference>
<dbReference type="GO" id="GO:0005524">
    <property type="term" value="F:ATP binding"/>
    <property type="evidence" value="ECO:0007669"/>
    <property type="project" value="UniProtKB-KW"/>
</dbReference>
<evidence type="ECO:0000313" key="10">
    <source>
        <dbReference type="EMBL" id="EZG87105.1"/>
    </source>
</evidence>
<dbReference type="PANTHER" id="PTHR47958">
    <property type="entry name" value="ATP-DEPENDENT RNA HELICASE DBP3"/>
    <property type="match status" value="1"/>
</dbReference>
<dbReference type="OrthoDB" id="10265785at2759"/>
<comment type="caution">
    <text evidence="10">The sequence shown here is derived from an EMBL/GenBank/DDBJ whole genome shotgun (WGS) entry which is preliminary data.</text>
</comment>
<evidence type="ECO:0000256" key="2">
    <source>
        <dbReference type="ARBA" id="ARBA00022741"/>
    </source>
</evidence>
<dbReference type="SUPFAM" id="SSF52540">
    <property type="entry name" value="P-loop containing nucleoside triphosphate hydrolases"/>
    <property type="match status" value="1"/>
</dbReference>
<dbReference type="Pfam" id="PF00271">
    <property type="entry name" value="Helicase_C"/>
    <property type="match status" value="1"/>
</dbReference>
<evidence type="ECO:0000259" key="8">
    <source>
        <dbReference type="PROSITE" id="PS51194"/>
    </source>
</evidence>
<feature type="short sequence motif" description="Q motif" evidence="6">
    <location>
        <begin position="23"/>
        <end position="51"/>
    </location>
</feature>
<evidence type="ECO:0000256" key="4">
    <source>
        <dbReference type="ARBA" id="ARBA00022806"/>
    </source>
</evidence>
<dbReference type="AlphaFoldDB" id="A0A023BDC5"/>
<gene>
    <name evidence="10" type="ORF">GNI_008160</name>
</gene>
<dbReference type="GeneID" id="22910565"/>
<dbReference type="InterPro" id="IPR014014">
    <property type="entry name" value="RNA_helicase_DEAD_Q_motif"/>
</dbReference>
<keyword evidence="11" id="KW-1185">Reference proteome</keyword>
<evidence type="ECO:0000259" key="7">
    <source>
        <dbReference type="PROSITE" id="PS51192"/>
    </source>
</evidence>
<dbReference type="PROSITE" id="PS51194">
    <property type="entry name" value="HELICASE_CTER"/>
    <property type="match status" value="1"/>
</dbReference>
<evidence type="ECO:0000256" key="3">
    <source>
        <dbReference type="ARBA" id="ARBA00022801"/>
    </source>
</evidence>
<evidence type="ECO:0000313" key="11">
    <source>
        <dbReference type="Proteomes" id="UP000019763"/>
    </source>
</evidence>
<sequence length="426" mass="46648">MTTPAPESLIGEAEARGELLADLQWEHLELKNSLLKAVRVKGFAKPTIIQAKALGIILASNENFIGQAKNGSGKTAAFSLAALSKVDEREARCQALIIAPARELAQQNLDVLRDLGQFTEVKVELGCPPLQSPPRAHIISGTPGKIEDWLRRGALDGSAIKIVVLDEADTMLDGADSNSMAATMMKIVKKCPNAQRLLFSATFPKRVRAFSQSIAPNAHRATLKKTDLKVSSLCQLWSSLSSDNYGAKNEAVSSVFNLLTAGQGIVFCNTIRGADQLANFMKQQGFSVTLLVGRNVSPSERDERMKEFRNKTTTILVTTDVLARGIDVPAVNLVVNYDMPVLYENGQRTDQAATETYLHRVGRAGRMGRRGFSLSFIANPEEKLLLEQVAQEYDLPIHEIPSDYMQLRELLRTLERENGTGEGGQD</sequence>
<feature type="domain" description="Helicase C-terminal" evidence="8">
    <location>
        <begin position="251"/>
        <end position="408"/>
    </location>
</feature>
<keyword evidence="2" id="KW-0547">Nucleotide-binding</keyword>
<dbReference type="eggNOG" id="KOG0332">
    <property type="taxonomic scope" value="Eukaryota"/>
</dbReference>
<dbReference type="SMART" id="SM00490">
    <property type="entry name" value="HELICc"/>
    <property type="match status" value="1"/>
</dbReference>
<protein>
    <recommendedName>
        <fullName evidence="1">RNA helicase</fullName>
        <ecNumber evidence="1">3.6.4.13</ecNumber>
    </recommendedName>
</protein>
<dbReference type="InterPro" id="IPR027417">
    <property type="entry name" value="P-loop_NTPase"/>
</dbReference>
<dbReference type="VEuPathDB" id="CryptoDB:GNI_008160"/>
<dbReference type="GO" id="GO:0016787">
    <property type="term" value="F:hydrolase activity"/>
    <property type="evidence" value="ECO:0007669"/>
    <property type="project" value="UniProtKB-KW"/>
</dbReference>
<dbReference type="PROSITE" id="PS51195">
    <property type="entry name" value="Q_MOTIF"/>
    <property type="match status" value="1"/>
</dbReference>
<dbReference type="RefSeq" id="XP_011128702.1">
    <property type="nucleotide sequence ID" value="XM_011130400.1"/>
</dbReference>
<dbReference type="EMBL" id="AFNH02000061">
    <property type="protein sequence ID" value="EZG87105.1"/>
    <property type="molecule type" value="Genomic_DNA"/>
</dbReference>
<dbReference type="GO" id="GO:0003676">
    <property type="term" value="F:nucleic acid binding"/>
    <property type="evidence" value="ECO:0007669"/>
    <property type="project" value="InterPro"/>
</dbReference>
<evidence type="ECO:0000256" key="1">
    <source>
        <dbReference type="ARBA" id="ARBA00012552"/>
    </source>
</evidence>
<feature type="domain" description="Helicase ATP-binding" evidence="7">
    <location>
        <begin position="55"/>
        <end position="221"/>
    </location>
</feature>
<dbReference type="PROSITE" id="PS51192">
    <property type="entry name" value="HELICASE_ATP_BIND_1"/>
    <property type="match status" value="1"/>
</dbReference>
<reference evidence="10" key="1">
    <citation type="submission" date="2013-12" db="EMBL/GenBank/DDBJ databases">
        <authorList>
            <person name="Omoto C.K."/>
            <person name="Sibley D."/>
            <person name="Venepally P."/>
            <person name="Hadjithomas M."/>
            <person name="Karamycheva S."/>
            <person name="Brunk B."/>
            <person name="Roos D."/>
            <person name="Caler E."/>
            <person name="Lorenzi H."/>
        </authorList>
    </citation>
    <scope>NUCLEOTIDE SEQUENCE</scope>
</reference>
<dbReference type="Gene3D" id="3.40.50.300">
    <property type="entry name" value="P-loop containing nucleotide triphosphate hydrolases"/>
    <property type="match status" value="2"/>
</dbReference>
<accession>A0A023BDC5</accession>
<dbReference type="GO" id="GO:0003724">
    <property type="term" value="F:RNA helicase activity"/>
    <property type="evidence" value="ECO:0007669"/>
    <property type="project" value="UniProtKB-EC"/>
</dbReference>
<dbReference type="InterPro" id="IPR001650">
    <property type="entry name" value="Helicase_C-like"/>
</dbReference>
<dbReference type="Pfam" id="PF00270">
    <property type="entry name" value="DEAD"/>
    <property type="match status" value="1"/>
</dbReference>
<organism evidence="10 11">
    <name type="scientific">Gregarina niphandrodes</name>
    <name type="common">Septate eugregarine</name>
    <dbReference type="NCBI Taxonomy" id="110365"/>
    <lineage>
        <taxon>Eukaryota</taxon>
        <taxon>Sar</taxon>
        <taxon>Alveolata</taxon>
        <taxon>Apicomplexa</taxon>
        <taxon>Conoidasida</taxon>
        <taxon>Gregarinasina</taxon>
        <taxon>Eugregarinorida</taxon>
        <taxon>Gregarinidae</taxon>
        <taxon>Gregarina</taxon>
    </lineage>
</organism>
<keyword evidence="3" id="KW-0378">Hydrolase</keyword>
<proteinExistence type="predicted"/>
<dbReference type="Proteomes" id="UP000019763">
    <property type="component" value="Unassembled WGS sequence"/>
</dbReference>
<evidence type="ECO:0000259" key="9">
    <source>
        <dbReference type="PROSITE" id="PS51195"/>
    </source>
</evidence>
<dbReference type="InterPro" id="IPR011545">
    <property type="entry name" value="DEAD/DEAH_box_helicase_dom"/>
</dbReference>
<dbReference type="InterPro" id="IPR014001">
    <property type="entry name" value="Helicase_ATP-bd"/>
</dbReference>
<name>A0A023BDC5_GRENI</name>
<evidence type="ECO:0000256" key="6">
    <source>
        <dbReference type="PROSITE-ProRule" id="PRU00552"/>
    </source>
</evidence>
<keyword evidence="5" id="KW-0067">ATP-binding</keyword>
<dbReference type="EC" id="3.6.4.13" evidence="1"/>